<feature type="compositionally biased region" description="Polar residues" evidence="4">
    <location>
        <begin position="358"/>
        <end position="375"/>
    </location>
</feature>
<feature type="compositionally biased region" description="Low complexity" evidence="4">
    <location>
        <begin position="640"/>
        <end position="653"/>
    </location>
</feature>
<dbReference type="Pfam" id="PF00400">
    <property type="entry name" value="WD40"/>
    <property type="match status" value="4"/>
</dbReference>
<feature type="repeat" description="WD" evidence="3">
    <location>
        <begin position="147"/>
        <end position="189"/>
    </location>
</feature>
<feature type="compositionally biased region" description="Basic and acidic residues" evidence="4">
    <location>
        <begin position="502"/>
        <end position="520"/>
    </location>
</feature>
<dbReference type="PANTHER" id="PTHR19845">
    <property type="entry name" value="KATANIN P80 SUBUNIT"/>
    <property type="match status" value="1"/>
</dbReference>
<reference evidence="6" key="1">
    <citation type="journal article" date="2023" name="Commun. Biol.">
        <title>Genome analysis of Parmales, the sister group of diatoms, reveals the evolutionary specialization of diatoms from phago-mixotrophs to photoautotrophs.</title>
        <authorList>
            <person name="Ban H."/>
            <person name="Sato S."/>
            <person name="Yoshikawa S."/>
            <person name="Yamada K."/>
            <person name="Nakamura Y."/>
            <person name="Ichinomiya M."/>
            <person name="Sato N."/>
            <person name="Blanc-Mathieu R."/>
            <person name="Endo H."/>
            <person name="Kuwata A."/>
            <person name="Ogata H."/>
        </authorList>
    </citation>
    <scope>NUCLEOTIDE SEQUENCE [LARGE SCALE GENOMIC DNA]</scope>
    <source>
        <strain evidence="6">NIES 3701</strain>
    </source>
</reference>
<evidence type="ECO:0000256" key="4">
    <source>
        <dbReference type="SAM" id="MobiDB-lite"/>
    </source>
</evidence>
<feature type="compositionally biased region" description="Polar residues" evidence="4">
    <location>
        <begin position="627"/>
        <end position="639"/>
    </location>
</feature>
<accession>A0A9W6ZVF9</accession>
<feature type="repeat" description="WD" evidence="3">
    <location>
        <begin position="105"/>
        <end position="146"/>
    </location>
</feature>
<feature type="compositionally biased region" description="Basic and acidic residues" evidence="4">
    <location>
        <begin position="486"/>
        <end position="495"/>
    </location>
</feature>
<feature type="compositionally biased region" description="Polar residues" evidence="4">
    <location>
        <begin position="411"/>
        <end position="422"/>
    </location>
</feature>
<dbReference type="SMART" id="SM00320">
    <property type="entry name" value="WD40"/>
    <property type="match status" value="6"/>
</dbReference>
<protein>
    <recommendedName>
        <fullName evidence="7">Katanin p80 WD40 repeat-containing subunit B1 homolog</fullName>
    </recommendedName>
</protein>
<keyword evidence="2" id="KW-0677">Repeat</keyword>
<keyword evidence="6" id="KW-1185">Reference proteome</keyword>
<feature type="compositionally biased region" description="Polar residues" evidence="4">
    <location>
        <begin position="566"/>
        <end position="576"/>
    </location>
</feature>
<evidence type="ECO:0000256" key="2">
    <source>
        <dbReference type="ARBA" id="ARBA00022737"/>
    </source>
</evidence>
<dbReference type="PROSITE" id="PS50082">
    <property type="entry name" value="WD_REPEATS_2"/>
    <property type="match status" value="4"/>
</dbReference>
<dbReference type="GO" id="GO:0007019">
    <property type="term" value="P:microtubule depolymerization"/>
    <property type="evidence" value="ECO:0007669"/>
    <property type="project" value="TreeGrafter"/>
</dbReference>
<dbReference type="InterPro" id="IPR036322">
    <property type="entry name" value="WD40_repeat_dom_sf"/>
</dbReference>
<dbReference type="Gene3D" id="2.130.10.10">
    <property type="entry name" value="YVTN repeat-like/Quinoprotein amine dehydrogenase"/>
    <property type="match status" value="3"/>
</dbReference>
<evidence type="ECO:0000313" key="6">
    <source>
        <dbReference type="Proteomes" id="UP001165085"/>
    </source>
</evidence>
<dbReference type="PROSITE" id="PS00678">
    <property type="entry name" value="WD_REPEATS_1"/>
    <property type="match status" value="1"/>
</dbReference>
<feature type="compositionally biased region" description="Polar residues" evidence="4">
    <location>
        <begin position="529"/>
        <end position="543"/>
    </location>
</feature>
<name>A0A9W6ZVF9_9STRA</name>
<dbReference type="AlphaFoldDB" id="A0A9W6ZVF9"/>
<dbReference type="EMBL" id="BRXY01000055">
    <property type="protein sequence ID" value="GMH58751.1"/>
    <property type="molecule type" value="Genomic_DNA"/>
</dbReference>
<dbReference type="SUPFAM" id="SSF50978">
    <property type="entry name" value="WD40 repeat-like"/>
    <property type="match status" value="1"/>
</dbReference>
<evidence type="ECO:0000256" key="3">
    <source>
        <dbReference type="PROSITE-ProRule" id="PRU00221"/>
    </source>
</evidence>
<dbReference type="GO" id="GO:0008352">
    <property type="term" value="C:katanin complex"/>
    <property type="evidence" value="ECO:0007669"/>
    <property type="project" value="TreeGrafter"/>
</dbReference>
<gene>
    <name evidence="5" type="ORF">TrST_g5223</name>
</gene>
<feature type="repeat" description="WD" evidence="3">
    <location>
        <begin position="63"/>
        <end position="104"/>
    </location>
</feature>
<feature type="compositionally biased region" description="Acidic residues" evidence="4">
    <location>
        <begin position="461"/>
        <end position="477"/>
    </location>
</feature>
<dbReference type="PANTHER" id="PTHR19845:SF0">
    <property type="entry name" value="KATANIN P80 WD40 REPEAT-CONTAINING SUBUNIT B1"/>
    <property type="match status" value="1"/>
</dbReference>
<feature type="region of interest" description="Disordered" evidence="4">
    <location>
        <begin position="564"/>
        <end position="585"/>
    </location>
</feature>
<feature type="region of interest" description="Disordered" evidence="4">
    <location>
        <begin position="605"/>
        <end position="665"/>
    </location>
</feature>
<evidence type="ECO:0008006" key="7">
    <source>
        <dbReference type="Google" id="ProtNLM"/>
    </source>
</evidence>
<feature type="repeat" description="WD" evidence="3">
    <location>
        <begin position="16"/>
        <end position="52"/>
    </location>
</feature>
<dbReference type="InterPro" id="IPR019775">
    <property type="entry name" value="WD40_repeat_CS"/>
</dbReference>
<dbReference type="InterPro" id="IPR015943">
    <property type="entry name" value="WD40/YVTN_repeat-like_dom_sf"/>
</dbReference>
<keyword evidence="1 3" id="KW-0853">WD repeat</keyword>
<organism evidence="5 6">
    <name type="scientific">Triparma strigata</name>
    <dbReference type="NCBI Taxonomy" id="1606541"/>
    <lineage>
        <taxon>Eukaryota</taxon>
        <taxon>Sar</taxon>
        <taxon>Stramenopiles</taxon>
        <taxon>Ochrophyta</taxon>
        <taxon>Bolidophyceae</taxon>
        <taxon>Parmales</taxon>
        <taxon>Triparmaceae</taxon>
        <taxon>Triparma</taxon>
    </lineage>
</organism>
<feature type="compositionally biased region" description="Low complexity" evidence="4">
    <location>
        <begin position="392"/>
        <end position="403"/>
    </location>
</feature>
<dbReference type="OrthoDB" id="10251605at2759"/>
<dbReference type="InterPro" id="IPR001680">
    <property type="entry name" value="WD40_rpt"/>
</dbReference>
<dbReference type="CDD" id="cd00200">
    <property type="entry name" value="WD40"/>
    <property type="match status" value="1"/>
</dbReference>
<evidence type="ECO:0000256" key="1">
    <source>
        <dbReference type="ARBA" id="ARBA00022574"/>
    </source>
</evidence>
<evidence type="ECO:0000313" key="5">
    <source>
        <dbReference type="EMBL" id="GMH58751.1"/>
    </source>
</evidence>
<comment type="caution">
    <text evidence="5">The sequence shown here is derived from an EMBL/GenBank/DDBJ whole genome shotgun (WGS) entry which is preliminary data.</text>
</comment>
<feature type="region of interest" description="Disordered" evidence="4">
    <location>
        <begin position="335"/>
        <end position="546"/>
    </location>
</feature>
<dbReference type="PROSITE" id="PS50294">
    <property type="entry name" value="WD_REPEATS_REGION"/>
    <property type="match status" value="3"/>
</dbReference>
<dbReference type="Proteomes" id="UP001165085">
    <property type="component" value="Unassembled WGS sequence"/>
</dbReference>
<sequence>MALAGSSPWWAVDSNICGHSSAVRCLRFSRGISAGSVFATGGDDKKVNLWRVGRAGSGPVTTMGGNASPVVSLCFSPTSEQLLSASEGGSLKIFDIAEGRVARSLNGHLARVNGVDYHPYGEFVASGGDDTNVKVWDVRHKRCIQTYKGHSRYVSDVKFSPDGAWVASCSKEDGTLKVWDLIAGKIMHSFTIAPEGAPAGPVSFEFNPNEFLMAVVAGNNAVKFLDMEKFEPIYSTPNDPSRVNKIAWSLPSGDGGDGPASLLSATTDGLRSWEIEPELRCKAGTEARWGGNVSDMVVNSANQLVLGSFSKDVLSVFAVELASLPIRGPDYQAVGGSEFKEESGSNNDVVPSRHSRSSRGQTPTPGKSNYGGNTPSKREARASPAQQQRTPSSSSLGVGVVGRSIEKKKQNTPAHRTPSPAQNYIVETPPSSEAKPSGGSRRHLSESPVPPTFHYDSKDDGADDDDDDDNDNDEEDLSIMMPNEFRSNREGRVDDSEYLSDAEAKELADRIVSMNEHKEDEETFDGRNFSLNSSANSATNDTTGDSRADLSHIYDFAGAMGAATPYSGTPNQSPAKNDSEKQHSPFAGDLEDAVVAASAALKIDENKENAESKPTVSFEGRGDDPNSFLNYNLPSSTFHNNNSNSNNNGKGSSPIKSRNGPADSAAKDDQIIGQVLLGRLGLSVCLSDRIEKIKSLRKKWAAGKVLECFRAMSEIMDDDDDGSLEGAAVVADFLKSIDVRSKKVMKLDICVELLDILVKLILPEGEDADTSLDGTLNSLNESTIAIKGRPFAELSMTYFSLILEGFGRYVFETCMNGGSGVGIDVEREERLNKCLGCHKSFAKLADRMCPASEDLEAKDDSMHSSGIVFMGLVDLKDVGAKRAAKRLGGLLLKYKKGKI</sequence>
<proteinExistence type="predicted"/>